<name>A0A383EWN8_9ZZZZ</name>
<proteinExistence type="predicted"/>
<evidence type="ECO:0000313" key="1">
    <source>
        <dbReference type="EMBL" id="SVE61181.1"/>
    </source>
</evidence>
<reference evidence="1" key="1">
    <citation type="submission" date="2018-05" db="EMBL/GenBank/DDBJ databases">
        <authorList>
            <person name="Lanie J.A."/>
            <person name="Ng W.-L."/>
            <person name="Kazmierczak K.M."/>
            <person name="Andrzejewski T.M."/>
            <person name="Davidsen T.M."/>
            <person name="Wayne K.J."/>
            <person name="Tettelin H."/>
            <person name="Glass J.I."/>
            <person name="Rusch D."/>
            <person name="Podicherti R."/>
            <person name="Tsui H.-C.T."/>
            <person name="Winkler M.E."/>
        </authorList>
    </citation>
    <scope>NUCLEOTIDE SEQUENCE</scope>
</reference>
<dbReference type="EMBL" id="UINC01229463">
    <property type="protein sequence ID" value="SVE61181.1"/>
    <property type="molecule type" value="Genomic_DNA"/>
</dbReference>
<accession>A0A383EWN8</accession>
<sequence>MGLLEQVIRLKRRLFSDPAEISRSIDDEHGA</sequence>
<dbReference type="AlphaFoldDB" id="A0A383EWN8"/>
<gene>
    <name evidence="1" type="ORF">METZ01_LOCUS514035</name>
</gene>
<organism evidence="1">
    <name type="scientific">marine metagenome</name>
    <dbReference type="NCBI Taxonomy" id="408172"/>
    <lineage>
        <taxon>unclassified sequences</taxon>
        <taxon>metagenomes</taxon>
        <taxon>ecological metagenomes</taxon>
    </lineage>
</organism>
<protein>
    <submittedName>
        <fullName evidence="1">Uncharacterized protein</fullName>
    </submittedName>
</protein>